<dbReference type="AlphaFoldDB" id="A0AAN9FJW0"/>
<comment type="caution">
    <text evidence="1">The sequence shown here is derived from an EMBL/GenBank/DDBJ whole genome shotgun (WGS) entry which is preliminary data.</text>
</comment>
<protein>
    <submittedName>
        <fullName evidence="1">Uncharacterized protein</fullName>
    </submittedName>
</protein>
<sequence>MKGVDVVAEGNSYWLADNFEDIRLAATLTQSPLHLAITKTSYHHCKHHPLMRLYWDNSSERQEISTEDEGWRKEVGDGVFYMEDGTRCLLYGG</sequence>
<organism evidence="1 2">
    <name type="scientific">Clitoria ternatea</name>
    <name type="common">Butterfly pea</name>
    <dbReference type="NCBI Taxonomy" id="43366"/>
    <lineage>
        <taxon>Eukaryota</taxon>
        <taxon>Viridiplantae</taxon>
        <taxon>Streptophyta</taxon>
        <taxon>Embryophyta</taxon>
        <taxon>Tracheophyta</taxon>
        <taxon>Spermatophyta</taxon>
        <taxon>Magnoliopsida</taxon>
        <taxon>eudicotyledons</taxon>
        <taxon>Gunneridae</taxon>
        <taxon>Pentapetalae</taxon>
        <taxon>rosids</taxon>
        <taxon>fabids</taxon>
        <taxon>Fabales</taxon>
        <taxon>Fabaceae</taxon>
        <taxon>Papilionoideae</taxon>
        <taxon>50 kb inversion clade</taxon>
        <taxon>NPAAA clade</taxon>
        <taxon>indigoferoid/millettioid clade</taxon>
        <taxon>Phaseoleae</taxon>
        <taxon>Clitoria</taxon>
    </lineage>
</organism>
<evidence type="ECO:0000313" key="1">
    <source>
        <dbReference type="EMBL" id="KAK7277724.1"/>
    </source>
</evidence>
<gene>
    <name evidence="1" type="ORF">RJT34_22739</name>
</gene>
<dbReference type="EMBL" id="JAYKXN010000006">
    <property type="protein sequence ID" value="KAK7277724.1"/>
    <property type="molecule type" value="Genomic_DNA"/>
</dbReference>
<accession>A0AAN9FJW0</accession>
<proteinExistence type="predicted"/>
<name>A0AAN9FJW0_CLITE</name>
<evidence type="ECO:0000313" key="2">
    <source>
        <dbReference type="Proteomes" id="UP001359559"/>
    </source>
</evidence>
<keyword evidence="2" id="KW-1185">Reference proteome</keyword>
<dbReference type="Proteomes" id="UP001359559">
    <property type="component" value="Unassembled WGS sequence"/>
</dbReference>
<reference evidence="1 2" key="1">
    <citation type="submission" date="2024-01" db="EMBL/GenBank/DDBJ databases">
        <title>The genomes of 5 underutilized Papilionoideae crops provide insights into root nodulation and disease resistance.</title>
        <authorList>
            <person name="Yuan L."/>
        </authorList>
    </citation>
    <scope>NUCLEOTIDE SEQUENCE [LARGE SCALE GENOMIC DNA]</scope>
    <source>
        <strain evidence="1">LY-2023</strain>
        <tissue evidence="1">Leaf</tissue>
    </source>
</reference>